<comment type="similarity">
    <text evidence="1 7">Belongs to the outer membrane factor (OMF) (TC 1.B.17) family.</text>
</comment>
<keyword evidence="4" id="KW-0812">Transmembrane</keyword>
<dbReference type="GO" id="GO:0031640">
    <property type="term" value="P:killing of cells of another organism"/>
    <property type="evidence" value="ECO:0007669"/>
    <property type="project" value="UniProtKB-KW"/>
</dbReference>
<keyword evidence="7" id="KW-0354">Hemolysis</keyword>
<evidence type="ECO:0000256" key="5">
    <source>
        <dbReference type="ARBA" id="ARBA00023136"/>
    </source>
</evidence>
<keyword evidence="5 7" id="KW-0472">Membrane</keyword>
<proteinExistence type="inferred from homology"/>
<gene>
    <name evidence="9" type="ORF">GTP91_03560</name>
</gene>
<evidence type="ECO:0000256" key="6">
    <source>
        <dbReference type="ARBA" id="ARBA00023237"/>
    </source>
</evidence>
<dbReference type="Pfam" id="PF02321">
    <property type="entry name" value="OEP"/>
    <property type="match status" value="2"/>
</dbReference>
<keyword evidence="3" id="KW-1134">Transmembrane beta strand</keyword>
<dbReference type="GO" id="GO:0015288">
    <property type="term" value="F:porin activity"/>
    <property type="evidence" value="ECO:0007669"/>
    <property type="project" value="TreeGrafter"/>
</dbReference>
<dbReference type="SUPFAM" id="SSF56954">
    <property type="entry name" value="Outer membrane efflux proteins (OEP)"/>
    <property type="match status" value="1"/>
</dbReference>
<comment type="function">
    <text evidence="7">CyaE is necessary for transport of calmodulin-sensitive adenylate cyclase-hemolysin (cyclolysin).</text>
</comment>
<dbReference type="Proteomes" id="UP000470302">
    <property type="component" value="Unassembled WGS sequence"/>
</dbReference>
<keyword evidence="6 7" id="KW-0998">Cell outer membrane</keyword>
<dbReference type="GO" id="GO:1990281">
    <property type="term" value="C:efflux pump complex"/>
    <property type="evidence" value="ECO:0007669"/>
    <property type="project" value="TreeGrafter"/>
</dbReference>
<evidence type="ECO:0000256" key="1">
    <source>
        <dbReference type="ARBA" id="ARBA00007613"/>
    </source>
</evidence>
<evidence type="ECO:0000313" key="10">
    <source>
        <dbReference type="Proteomes" id="UP000470302"/>
    </source>
</evidence>
<accession>A0A845FUX3</accession>
<dbReference type="EMBL" id="WWCW01000006">
    <property type="protein sequence ID" value="MYM86253.1"/>
    <property type="molecule type" value="Genomic_DNA"/>
</dbReference>
<evidence type="ECO:0000256" key="2">
    <source>
        <dbReference type="ARBA" id="ARBA00022448"/>
    </source>
</evidence>
<comment type="caution">
    <text evidence="9">The sequence shown here is derived from an EMBL/GenBank/DDBJ whole genome shotgun (WGS) entry which is preliminary data.</text>
</comment>
<evidence type="ECO:0000256" key="3">
    <source>
        <dbReference type="ARBA" id="ARBA00022452"/>
    </source>
</evidence>
<keyword evidence="8" id="KW-0732">Signal</keyword>
<organism evidence="9 10">
    <name type="scientific">Duganella vulcania</name>
    <dbReference type="NCBI Taxonomy" id="2692166"/>
    <lineage>
        <taxon>Bacteria</taxon>
        <taxon>Pseudomonadati</taxon>
        <taxon>Pseudomonadota</taxon>
        <taxon>Betaproteobacteria</taxon>
        <taxon>Burkholderiales</taxon>
        <taxon>Oxalobacteraceae</taxon>
        <taxon>Telluria group</taxon>
        <taxon>Duganella</taxon>
    </lineage>
</organism>
<dbReference type="Gene3D" id="1.20.1600.10">
    <property type="entry name" value="Outer membrane efflux proteins (OEP)"/>
    <property type="match status" value="1"/>
</dbReference>
<evidence type="ECO:0000256" key="7">
    <source>
        <dbReference type="PIRNR" id="PIRNR001892"/>
    </source>
</evidence>
<evidence type="ECO:0000313" key="9">
    <source>
        <dbReference type="EMBL" id="MYM86253.1"/>
    </source>
</evidence>
<dbReference type="PANTHER" id="PTHR30026:SF20">
    <property type="entry name" value="OUTER MEMBRANE PROTEIN TOLC"/>
    <property type="match status" value="1"/>
</dbReference>
<evidence type="ECO:0000256" key="4">
    <source>
        <dbReference type="ARBA" id="ARBA00022692"/>
    </source>
</evidence>
<dbReference type="PANTHER" id="PTHR30026">
    <property type="entry name" value="OUTER MEMBRANE PROTEIN TOLC"/>
    <property type="match status" value="1"/>
</dbReference>
<keyword evidence="7" id="KW-0204">Cytolysis</keyword>
<name>A0A845FUX3_9BURK</name>
<evidence type="ECO:0000256" key="8">
    <source>
        <dbReference type="SAM" id="SignalP"/>
    </source>
</evidence>
<dbReference type="GO" id="GO:0015562">
    <property type="term" value="F:efflux transmembrane transporter activity"/>
    <property type="evidence" value="ECO:0007669"/>
    <property type="project" value="InterPro"/>
</dbReference>
<reference evidence="9 10" key="1">
    <citation type="submission" date="2020-01" db="EMBL/GenBank/DDBJ databases">
        <title>Novel species isolated from a subtropical stream in China.</title>
        <authorList>
            <person name="Lu H."/>
        </authorList>
    </citation>
    <scope>NUCLEOTIDE SEQUENCE [LARGE SCALE GENOMIC DNA]</scope>
    <source>
        <strain evidence="9 10">FT82W</strain>
    </source>
</reference>
<comment type="subcellular location">
    <subcellularLocation>
        <location evidence="7">Cell outer membrane</location>
        <topology evidence="7">Peripheral membrane protein</topology>
    </subcellularLocation>
</comment>
<keyword evidence="2 7" id="KW-0813">Transport</keyword>
<dbReference type="GO" id="GO:0009279">
    <property type="term" value="C:cell outer membrane"/>
    <property type="evidence" value="ECO:0007669"/>
    <property type="project" value="UniProtKB-SubCell"/>
</dbReference>
<dbReference type="PIRSF" id="PIRSF001892">
    <property type="entry name" value="CyaE"/>
    <property type="match status" value="1"/>
</dbReference>
<sequence>MNVKLVLNRVFIPCITWIPCLALASTQGFATLNRDPSVVYADLATNGLQLPRDGGSQTCATADLRGRPLTLVGAIDYTICRNPQLRAAWAVVRQQVNALGEARAAYLPTASLNVGRTRTDSNTGGLQSKVTGNTAYAAVNWQIYDFGARAAQELAAVNLLQAALANNDAALQKTLADTVQAYFDAQSARAALQSKQLGVATATATLESARRREEKGIVARGDRLQATTALARANLEKNRAHGNYGKQIAVLIYLMGLPAGSEVTLAEESDDGESTLGAQLQNIEQWLHSAEQSHPSIRGARAEFAAAQSKVAAVRSENKPTITLSGNVYKNGYPGQGVSATATQVRTIGLVLNVPLFDGFAHTYKVKEAEAQAEQKQQVLADTENRTLMEVVKVYAEASSALRDLQASLDLLHAAEESMESIQHKYAHDASDIVEILAAQAALADAREQRIISLFQWRSTRLRLIATSGTLGYAQLVEGPVQVTAP</sequence>
<protein>
    <recommendedName>
        <fullName evidence="7">Protein CyaE</fullName>
    </recommendedName>
</protein>
<dbReference type="AlphaFoldDB" id="A0A845FUX3"/>
<dbReference type="RefSeq" id="WP_161095526.1">
    <property type="nucleotide sequence ID" value="NZ_WWCW01000006.1"/>
</dbReference>
<dbReference type="InterPro" id="IPR051906">
    <property type="entry name" value="TolC-like"/>
</dbReference>
<feature type="chain" id="PRO_5032573828" description="Protein CyaE" evidence="8">
    <location>
        <begin position="25"/>
        <end position="486"/>
    </location>
</feature>
<feature type="signal peptide" evidence="8">
    <location>
        <begin position="1"/>
        <end position="24"/>
    </location>
</feature>
<dbReference type="InterPro" id="IPR028351">
    <property type="entry name" value="CyaE"/>
</dbReference>
<dbReference type="InterPro" id="IPR003423">
    <property type="entry name" value="OMP_efflux"/>
</dbReference>